<keyword evidence="5" id="KW-1185">Reference proteome</keyword>
<dbReference type="InterPro" id="IPR036259">
    <property type="entry name" value="MFS_trans_sf"/>
</dbReference>
<dbReference type="PANTHER" id="PTHR45757">
    <property type="entry name" value="PROTEIN CBG23364-RELATED"/>
    <property type="match status" value="1"/>
</dbReference>
<organism evidence="4 5">
    <name type="scientific">Caenorhabditis auriculariae</name>
    <dbReference type="NCBI Taxonomy" id="2777116"/>
    <lineage>
        <taxon>Eukaryota</taxon>
        <taxon>Metazoa</taxon>
        <taxon>Ecdysozoa</taxon>
        <taxon>Nematoda</taxon>
        <taxon>Chromadorea</taxon>
        <taxon>Rhabditida</taxon>
        <taxon>Rhabditina</taxon>
        <taxon>Rhabditomorpha</taxon>
        <taxon>Rhabditoidea</taxon>
        <taxon>Rhabditidae</taxon>
        <taxon>Peloderinae</taxon>
        <taxon>Caenorhabditis</taxon>
    </lineage>
</organism>
<proteinExistence type="predicted"/>
<feature type="transmembrane region" description="Helical" evidence="2">
    <location>
        <begin position="295"/>
        <end position="315"/>
    </location>
</feature>
<evidence type="ECO:0000313" key="5">
    <source>
        <dbReference type="Proteomes" id="UP000835052"/>
    </source>
</evidence>
<keyword evidence="2" id="KW-0472">Membrane</keyword>
<reference evidence="4" key="1">
    <citation type="submission" date="2020-10" db="EMBL/GenBank/DDBJ databases">
        <authorList>
            <person name="Kikuchi T."/>
        </authorList>
    </citation>
    <scope>NUCLEOTIDE SEQUENCE</scope>
    <source>
        <strain evidence="4">NKZ352</strain>
    </source>
</reference>
<evidence type="ECO:0000313" key="4">
    <source>
        <dbReference type="EMBL" id="CAD6190858.1"/>
    </source>
</evidence>
<feature type="transmembrane region" description="Helical" evidence="2">
    <location>
        <begin position="421"/>
        <end position="442"/>
    </location>
</feature>
<evidence type="ECO:0000259" key="3">
    <source>
        <dbReference type="PROSITE" id="PS50850"/>
    </source>
</evidence>
<dbReference type="SUPFAM" id="SSF103473">
    <property type="entry name" value="MFS general substrate transporter"/>
    <property type="match status" value="1"/>
</dbReference>
<dbReference type="Proteomes" id="UP000835052">
    <property type="component" value="Unassembled WGS sequence"/>
</dbReference>
<dbReference type="Gene3D" id="1.20.1250.20">
    <property type="entry name" value="MFS general substrate transporter like domains"/>
    <property type="match status" value="2"/>
</dbReference>
<sequence length="452" mass="49285">MTSSYSEADRAVDLRKFLFANKTRIVILFLSLVCLSNLQANTITLNFTVICMNDVIEEQKANSTEPHWLENQGDISLAFSSVAFGAIAGTLPIVPLFDRFGVRYIFTIYGLVSAVGTLAMPFCVSIGFYAVLFARMLQGAGFSVLFSAMGAIAERWSVLAELSTYIAILSSSLQMSSIVTMPLAGVLCESSLGWRALYYFLGTFTLLSQIVFFFFYQDQPGLHRNVSHKEVRKISIGKAPTTKTGVPYKAMCQNKVVLGIWLSAIGGNLGFMMLLQYGPTYLNKVLQLDVRETGFATALPFVLAALVKFVAGPVSDNAVCVSERVRVIMFATASQGALAVGYVVMALTTSREVAQISYTASIVMSSINIVGVYKCAQMVARQHVHFVFAVISFTACFNTLLLPLAVGFACPDNTSEQWSRLLIGIAIITVITNIPFPFVATVEPADFTKTRV</sequence>
<dbReference type="GO" id="GO:0016020">
    <property type="term" value="C:membrane"/>
    <property type="evidence" value="ECO:0007669"/>
    <property type="project" value="UniProtKB-SubCell"/>
</dbReference>
<feature type="domain" description="Major facilitator superfamily (MFS) profile" evidence="3">
    <location>
        <begin position="25"/>
        <end position="452"/>
    </location>
</feature>
<dbReference type="GO" id="GO:0022857">
    <property type="term" value="F:transmembrane transporter activity"/>
    <property type="evidence" value="ECO:0007669"/>
    <property type="project" value="InterPro"/>
</dbReference>
<accession>A0A8S1H8K0</accession>
<feature type="transmembrane region" description="Helical" evidence="2">
    <location>
        <begin position="256"/>
        <end position="275"/>
    </location>
</feature>
<comment type="caution">
    <text evidence="4">The sequence shown here is derived from an EMBL/GenBank/DDBJ whole genome shotgun (WGS) entry which is preliminary data.</text>
</comment>
<comment type="subcellular location">
    <subcellularLocation>
        <location evidence="1">Membrane</location>
        <topology evidence="1">Multi-pass membrane protein</topology>
    </subcellularLocation>
</comment>
<feature type="transmembrane region" description="Helical" evidence="2">
    <location>
        <begin position="165"/>
        <end position="184"/>
    </location>
</feature>
<dbReference type="PANTHER" id="PTHR45757:SF11">
    <property type="entry name" value="MAJOR FACILITATOR SUPERFAMILY (MFS) PROFILE DOMAIN-CONTAINING PROTEIN"/>
    <property type="match status" value="1"/>
</dbReference>
<dbReference type="EMBL" id="CAJGYM010000018">
    <property type="protein sequence ID" value="CAD6190858.1"/>
    <property type="molecule type" value="Genomic_DNA"/>
</dbReference>
<evidence type="ECO:0000256" key="2">
    <source>
        <dbReference type="SAM" id="Phobius"/>
    </source>
</evidence>
<evidence type="ECO:0000256" key="1">
    <source>
        <dbReference type="ARBA" id="ARBA00004141"/>
    </source>
</evidence>
<feature type="transmembrane region" description="Helical" evidence="2">
    <location>
        <begin position="385"/>
        <end position="409"/>
    </location>
</feature>
<feature type="transmembrane region" description="Helical" evidence="2">
    <location>
        <begin position="136"/>
        <end position="153"/>
    </location>
</feature>
<keyword evidence="2" id="KW-0812">Transmembrane</keyword>
<feature type="transmembrane region" description="Helical" evidence="2">
    <location>
        <begin position="196"/>
        <end position="216"/>
    </location>
</feature>
<feature type="transmembrane region" description="Helical" evidence="2">
    <location>
        <begin position="353"/>
        <end position="373"/>
    </location>
</feature>
<name>A0A8S1H8K0_9PELO</name>
<feature type="transmembrane region" description="Helical" evidence="2">
    <location>
        <begin position="327"/>
        <end position="347"/>
    </location>
</feature>
<dbReference type="InterPro" id="IPR011701">
    <property type="entry name" value="MFS"/>
</dbReference>
<dbReference type="Pfam" id="PF07690">
    <property type="entry name" value="MFS_1"/>
    <property type="match status" value="1"/>
</dbReference>
<dbReference type="AlphaFoldDB" id="A0A8S1H8K0"/>
<dbReference type="PROSITE" id="PS50850">
    <property type="entry name" value="MFS"/>
    <property type="match status" value="1"/>
</dbReference>
<feature type="transmembrane region" description="Helical" evidence="2">
    <location>
        <begin position="104"/>
        <end position="130"/>
    </location>
</feature>
<protein>
    <recommendedName>
        <fullName evidence="3">Major facilitator superfamily (MFS) profile domain-containing protein</fullName>
    </recommendedName>
</protein>
<gene>
    <name evidence="4" type="ORF">CAUJ_LOCUS6777</name>
</gene>
<dbReference type="InterPro" id="IPR020846">
    <property type="entry name" value="MFS_dom"/>
</dbReference>
<feature type="transmembrane region" description="Helical" evidence="2">
    <location>
        <begin position="75"/>
        <end position="97"/>
    </location>
</feature>
<dbReference type="OrthoDB" id="2985014at2759"/>
<keyword evidence="2" id="KW-1133">Transmembrane helix</keyword>